<name>A0A7Z8YNF2_9FLAO</name>
<dbReference type="Proteomes" id="UP000270205">
    <property type="component" value="Unassembled WGS sequence"/>
</dbReference>
<protein>
    <submittedName>
        <fullName evidence="1">Uncharacterized protein</fullName>
    </submittedName>
</protein>
<organism evidence="1 2">
    <name type="scientific">Bergeyella zoohelcum</name>
    <dbReference type="NCBI Taxonomy" id="1015"/>
    <lineage>
        <taxon>Bacteria</taxon>
        <taxon>Pseudomonadati</taxon>
        <taxon>Bacteroidota</taxon>
        <taxon>Flavobacteriia</taxon>
        <taxon>Flavobacteriales</taxon>
        <taxon>Weeksellaceae</taxon>
        <taxon>Bergeyella</taxon>
    </lineage>
</organism>
<evidence type="ECO:0000313" key="2">
    <source>
        <dbReference type="Proteomes" id="UP000270205"/>
    </source>
</evidence>
<dbReference type="RefSeq" id="WP_125151236.1">
    <property type="nucleotide sequence ID" value="NZ_UYIV01000001.1"/>
</dbReference>
<evidence type="ECO:0000313" key="1">
    <source>
        <dbReference type="EMBL" id="VDH04161.1"/>
    </source>
</evidence>
<dbReference type="EMBL" id="UYIV01000001">
    <property type="protein sequence ID" value="VDH04161.1"/>
    <property type="molecule type" value="Genomic_DNA"/>
</dbReference>
<sequence length="220" mass="25496">MSNFYENVLLREEFHLVQKLQDDHEFKKYVTVKYEDRVTGEIKPVATIPTANKYPEKYIVDYRMSVFVADGQLRNDYNGTAKITLSEPVLTNRRADNGPFVEWSSNFEPFNNHVSRDSICTGNAWTIAKDHGLWHFIVSLGALINQDEFVCSEGGHINELAYDYWVRRGRKPITNIKWPLDLTTRKIIVIFPKPTPKPKISIVKKTAEKQPIKKITIIKK</sequence>
<accession>A0A7Z8YNF2</accession>
<dbReference type="AlphaFoldDB" id="A0A7Z8YNF2"/>
<reference evidence="1 2" key="1">
    <citation type="submission" date="2018-11" db="EMBL/GenBank/DDBJ databases">
        <authorList>
            <consortium name="Pathogen Informatics"/>
        </authorList>
    </citation>
    <scope>NUCLEOTIDE SEQUENCE [LARGE SCALE GENOMIC DNA]</scope>
    <source>
        <strain evidence="1 2">NCTC12929</strain>
    </source>
</reference>
<gene>
    <name evidence="1" type="ORF">NCTC12929_01304</name>
</gene>
<comment type="caution">
    <text evidence="1">The sequence shown here is derived from an EMBL/GenBank/DDBJ whole genome shotgun (WGS) entry which is preliminary data.</text>
</comment>
<proteinExistence type="predicted"/>